<accession>A0A7W4WEI5</accession>
<keyword evidence="1 2" id="KW-0808">Transferase</keyword>
<dbReference type="SUPFAM" id="SSF89796">
    <property type="entry name" value="CoA-transferase family III (CaiB/BaiF)"/>
    <property type="match status" value="1"/>
</dbReference>
<dbReference type="Gene3D" id="3.30.1540.10">
    <property type="entry name" value="formyl-coa transferase, domain 3"/>
    <property type="match status" value="1"/>
</dbReference>
<dbReference type="GO" id="GO:0008410">
    <property type="term" value="F:CoA-transferase activity"/>
    <property type="evidence" value="ECO:0007669"/>
    <property type="project" value="TreeGrafter"/>
</dbReference>
<dbReference type="Gene3D" id="3.40.50.10540">
    <property type="entry name" value="Crotonobetainyl-coa:carnitine coa-transferase, domain 1"/>
    <property type="match status" value="1"/>
</dbReference>
<dbReference type="Pfam" id="PF02515">
    <property type="entry name" value="CoA_transf_3"/>
    <property type="match status" value="1"/>
</dbReference>
<comment type="caution">
    <text evidence="2">The sequence shown here is derived from an EMBL/GenBank/DDBJ whole genome shotgun (WGS) entry which is preliminary data.</text>
</comment>
<dbReference type="InterPro" id="IPR050483">
    <property type="entry name" value="CoA-transferase_III_domain"/>
</dbReference>
<proteinExistence type="predicted"/>
<name>A0A7W4WEI5_9GAMM</name>
<dbReference type="InterPro" id="IPR044855">
    <property type="entry name" value="CoA-Trfase_III_dom3_sf"/>
</dbReference>
<protein>
    <submittedName>
        <fullName evidence="2">Crotonobetainyl-CoA:carnitine CoA-transferase CaiB-like acyl-CoA transferase</fullName>
    </submittedName>
</protein>
<dbReference type="PANTHER" id="PTHR48207:SF3">
    <property type="entry name" value="SUCCINATE--HYDROXYMETHYLGLUTARATE COA-TRANSFERASE"/>
    <property type="match status" value="1"/>
</dbReference>
<reference evidence="2 3" key="1">
    <citation type="submission" date="2020-08" db="EMBL/GenBank/DDBJ databases">
        <title>Genomic Encyclopedia of Type Strains, Phase III (KMG-III): the genomes of soil and plant-associated and newly described type strains.</title>
        <authorList>
            <person name="Whitman W."/>
        </authorList>
    </citation>
    <scope>NUCLEOTIDE SEQUENCE [LARGE SCALE GENOMIC DNA]</scope>
    <source>
        <strain evidence="2 3">CECT 8799</strain>
    </source>
</reference>
<dbReference type="Proteomes" id="UP000535937">
    <property type="component" value="Unassembled WGS sequence"/>
</dbReference>
<evidence type="ECO:0000256" key="1">
    <source>
        <dbReference type="ARBA" id="ARBA00022679"/>
    </source>
</evidence>
<dbReference type="InterPro" id="IPR023606">
    <property type="entry name" value="CoA-Trfase_III_dom_1_sf"/>
</dbReference>
<dbReference type="PANTHER" id="PTHR48207">
    <property type="entry name" value="SUCCINATE--HYDROXYMETHYLGLUTARATE COA-TRANSFERASE"/>
    <property type="match status" value="1"/>
</dbReference>
<keyword evidence="3" id="KW-1185">Reference proteome</keyword>
<dbReference type="RefSeq" id="WP_183461421.1">
    <property type="nucleotide sequence ID" value="NZ_JACHWZ010000014.1"/>
</dbReference>
<evidence type="ECO:0000313" key="2">
    <source>
        <dbReference type="EMBL" id="MBB3062272.1"/>
    </source>
</evidence>
<sequence>MAGPLAHLKVLDLSRILAGPWASQVFADFGAEVIKIERPGRGDDTRHWGPPYLKDAQGADTSEAAYYLSANRGKKSVTVDITREEGQALIKQLAERCDILLENYKVGGLKKYGLDYESIRSVNPGVIYCSITGFGQTGPYRNRAGYDAMIQGMGGLMSITGVPEGEPGAGPQKVGVAVADLMTGMYAVSAVLAAVIHRQQTGAGQYIDLALLDTQVAWLANQGQNYLTSDKSPERQGTGHPNIVPYQAVPAKDGYFMLAVGNDDQFKRFCHIAGLDELAEQPAYATNAARVLAREQLVPLIEEATRRQEAVWWLEKLSDAHVPCGPINDLDQVFADPQVQARGMVLEQPHPQAGAVKTVRNPVIFSETELEYEQAPPVLGEHTEEVLRKWLGRSEAEIAELKRENIV</sequence>
<organism evidence="2 3">
    <name type="scientific">Microbulbifer rhizosphaerae</name>
    <dbReference type="NCBI Taxonomy" id="1562603"/>
    <lineage>
        <taxon>Bacteria</taxon>
        <taxon>Pseudomonadati</taxon>
        <taxon>Pseudomonadota</taxon>
        <taxon>Gammaproteobacteria</taxon>
        <taxon>Cellvibrionales</taxon>
        <taxon>Microbulbiferaceae</taxon>
        <taxon>Microbulbifer</taxon>
    </lineage>
</organism>
<evidence type="ECO:0000313" key="3">
    <source>
        <dbReference type="Proteomes" id="UP000535937"/>
    </source>
</evidence>
<dbReference type="EMBL" id="JACHWZ010000014">
    <property type="protein sequence ID" value="MBB3062272.1"/>
    <property type="molecule type" value="Genomic_DNA"/>
</dbReference>
<dbReference type="AlphaFoldDB" id="A0A7W4WEI5"/>
<dbReference type="InterPro" id="IPR003673">
    <property type="entry name" value="CoA-Trfase_fam_III"/>
</dbReference>
<gene>
    <name evidence="2" type="ORF">FHS09_003117</name>
</gene>